<protein>
    <submittedName>
        <fullName evidence="2">FAD-dependent oxidoreductase</fullName>
    </submittedName>
</protein>
<dbReference type="Gene3D" id="3.30.9.10">
    <property type="entry name" value="D-Amino Acid Oxidase, subunit A, domain 2"/>
    <property type="match status" value="1"/>
</dbReference>
<sequence>MAAGFRCGFVQPRRRTCSMVPAAKATSSSRVAIIGAGFAGLGVCWNLLKLVPSVEVDVYDAHGVGSGASAVAAGLLHPLNTRGNVTWRGVDAMNETLGLLREVEVWGQGEVFYRQTGVLKRAKDAKDIERFERIRRERENELELRVVRSSTQSLPGFIYTPSAYAVDSPRYLESLRAACEGRGARFRRELVRSLKSLRREDYSAVVICAGAAVGTIAELEGKFPLRLSETFGAEVDGAAPNLHMVHPEDHSQLLPVDPSLLGQCYVVGQPGGRAVLGALHSNEPVAAEDAIAGRHLEVSRGSGLEEDSRMEEMGRGVVGKAAGLFPGLLSSAGLDRVHCGVRALPPKSEEGRLPICGKLGDGEWYLLGLGARGLLYHQYLGSRLARAVISGDETALPEVTRRCEKK</sequence>
<dbReference type="EMBL" id="CP151516">
    <property type="protein sequence ID" value="WZN66708.1"/>
    <property type="molecule type" value="Genomic_DNA"/>
</dbReference>
<evidence type="ECO:0000313" key="3">
    <source>
        <dbReference type="Proteomes" id="UP001472866"/>
    </source>
</evidence>
<dbReference type="PANTHER" id="PTHR13847:SF261">
    <property type="entry name" value="FAD-DEPENDENT OXIDOREDUCTASE FAMILY PROTEIN"/>
    <property type="match status" value="1"/>
</dbReference>
<evidence type="ECO:0000259" key="1">
    <source>
        <dbReference type="Pfam" id="PF01266"/>
    </source>
</evidence>
<feature type="domain" description="FAD dependent oxidoreductase" evidence="1">
    <location>
        <begin position="30"/>
        <end position="385"/>
    </location>
</feature>
<dbReference type="SUPFAM" id="SSF51971">
    <property type="entry name" value="Nucleotide-binding domain"/>
    <property type="match status" value="1"/>
</dbReference>
<dbReference type="PANTHER" id="PTHR13847">
    <property type="entry name" value="SARCOSINE DEHYDROGENASE-RELATED"/>
    <property type="match status" value="1"/>
</dbReference>
<dbReference type="GO" id="GO:0005737">
    <property type="term" value="C:cytoplasm"/>
    <property type="evidence" value="ECO:0007669"/>
    <property type="project" value="TreeGrafter"/>
</dbReference>
<dbReference type="Pfam" id="PF01266">
    <property type="entry name" value="DAO"/>
    <property type="match status" value="1"/>
</dbReference>
<dbReference type="InterPro" id="IPR036188">
    <property type="entry name" value="FAD/NAD-bd_sf"/>
</dbReference>
<accession>A0AAX4PL05</accession>
<dbReference type="AlphaFoldDB" id="A0AAX4PL05"/>
<dbReference type="InterPro" id="IPR006076">
    <property type="entry name" value="FAD-dep_OxRdtase"/>
</dbReference>
<evidence type="ECO:0000313" key="2">
    <source>
        <dbReference type="EMBL" id="WZN66708.1"/>
    </source>
</evidence>
<dbReference type="Proteomes" id="UP001472866">
    <property type="component" value="Chromosome 16"/>
</dbReference>
<keyword evidence="3" id="KW-1185">Reference proteome</keyword>
<reference evidence="2 3" key="1">
    <citation type="submission" date="2024-03" db="EMBL/GenBank/DDBJ databases">
        <title>Complete genome sequence of the green alga Chloropicon roscoffensis RCC1871.</title>
        <authorList>
            <person name="Lemieux C."/>
            <person name="Pombert J.-F."/>
            <person name="Otis C."/>
            <person name="Turmel M."/>
        </authorList>
    </citation>
    <scope>NUCLEOTIDE SEQUENCE [LARGE SCALE GENOMIC DNA]</scope>
    <source>
        <strain evidence="2 3">RCC1871</strain>
    </source>
</reference>
<name>A0AAX4PL05_9CHLO</name>
<dbReference type="Gene3D" id="3.50.50.60">
    <property type="entry name" value="FAD/NAD(P)-binding domain"/>
    <property type="match status" value="1"/>
</dbReference>
<gene>
    <name evidence="2" type="ORF">HKI87_16g82780</name>
</gene>
<proteinExistence type="predicted"/>
<organism evidence="2 3">
    <name type="scientific">Chloropicon roscoffensis</name>
    <dbReference type="NCBI Taxonomy" id="1461544"/>
    <lineage>
        <taxon>Eukaryota</taxon>
        <taxon>Viridiplantae</taxon>
        <taxon>Chlorophyta</taxon>
        <taxon>Chloropicophyceae</taxon>
        <taxon>Chloropicales</taxon>
        <taxon>Chloropicaceae</taxon>
        <taxon>Chloropicon</taxon>
    </lineage>
</organism>